<dbReference type="AlphaFoldDB" id="A0A4D7DZ03"/>
<keyword evidence="4" id="KW-1185">Reference proteome</keyword>
<dbReference type="EMBL" id="CP039692">
    <property type="protein sequence ID" value="QCI99366.1"/>
    <property type="molecule type" value="Genomic_DNA"/>
</dbReference>
<sequence length="116" mass="13053">MRRNWPDEFAALLENADEVTITPSGGDNTASRKALKVRLTEQDYEKIWPLAETRFRLQGSRAGSAITLVANNPHYQQWHPADGGVEQVTAPSGRVHETKYVIVHFLLDDVREPVEA</sequence>
<evidence type="ECO:0000313" key="2">
    <source>
        <dbReference type="EMBL" id="QYA08908.1"/>
    </source>
</evidence>
<dbReference type="Proteomes" id="UP000826513">
    <property type="component" value="Chromosome 2"/>
</dbReference>
<dbReference type="OrthoDB" id="8290881at2"/>
<reference evidence="2 4" key="2">
    <citation type="submission" date="2021-03" db="EMBL/GenBank/DDBJ databases">
        <title>Rapid diversification of plasmids in a genus of pathogenic and nitrogen fixing bacteria.</title>
        <authorList>
            <person name="Weisberg A.J."/>
            <person name="Miller M."/>
            <person name="Ream W."/>
            <person name="Grunwald N.J."/>
            <person name="Chang J.H."/>
        </authorList>
    </citation>
    <scope>NUCLEOTIDE SEQUENCE [LARGE SCALE GENOMIC DNA]</scope>
    <source>
        <strain evidence="2 4">AF3.44</strain>
    </source>
</reference>
<dbReference type="KEGG" id="alf:CFBP5473_15230"/>
<evidence type="ECO:0000313" key="3">
    <source>
        <dbReference type="Proteomes" id="UP000298545"/>
    </source>
</evidence>
<dbReference type="STRING" id="1367849.GCA_000518585_02556"/>
<accession>A0A4D7DZ03</accession>
<organism evidence="1 3">
    <name type="scientific">Agrobacterium larrymoorei</name>
    <dbReference type="NCBI Taxonomy" id="160699"/>
    <lineage>
        <taxon>Bacteria</taxon>
        <taxon>Pseudomonadati</taxon>
        <taxon>Pseudomonadota</taxon>
        <taxon>Alphaproteobacteria</taxon>
        <taxon>Hyphomicrobiales</taxon>
        <taxon>Rhizobiaceae</taxon>
        <taxon>Rhizobium/Agrobacterium group</taxon>
        <taxon>Agrobacterium</taxon>
    </lineage>
</organism>
<protein>
    <submittedName>
        <fullName evidence="1">Uncharacterized protein</fullName>
    </submittedName>
</protein>
<evidence type="ECO:0000313" key="4">
    <source>
        <dbReference type="Proteomes" id="UP000826513"/>
    </source>
</evidence>
<dbReference type="EMBL" id="CP072168">
    <property type="protein sequence ID" value="QYA08908.1"/>
    <property type="molecule type" value="Genomic_DNA"/>
</dbReference>
<gene>
    <name evidence="1" type="ORF">CFBP5473_15230</name>
    <name evidence="2" type="ORF">J5285_15975</name>
</gene>
<reference evidence="1 3" key="1">
    <citation type="submission" date="2019-04" db="EMBL/GenBank/DDBJ databases">
        <title>Complete genome sequence of Agrobacterium larrymoorei CFBP5473.</title>
        <authorList>
            <person name="Haryono M."/>
            <person name="Chou L."/>
            <person name="Lin Y.-C."/>
            <person name="Lai E.-M."/>
            <person name="Kuo C.-H."/>
        </authorList>
    </citation>
    <scope>NUCLEOTIDE SEQUENCE [LARGE SCALE GENOMIC DNA]</scope>
    <source>
        <strain evidence="1 3">CFBP5473</strain>
    </source>
</reference>
<name>A0A4D7DZ03_9HYPH</name>
<proteinExistence type="predicted"/>
<dbReference type="Proteomes" id="UP000298545">
    <property type="component" value="Chromosome linear"/>
</dbReference>
<evidence type="ECO:0000313" key="1">
    <source>
        <dbReference type="EMBL" id="QCI99366.1"/>
    </source>
</evidence>
<dbReference type="RefSeq" id="WP_027675311.1">
    <property type="nucleotide sequence ID" value="NZ_CP039692.1"/>
</dbReference>